<feature type="compositionally biased region" description="Polar residues" evidence="1">
    <location>
        <begin position="1178"/>
        <end position="1188"/>
    </location>
</feature>
<evidence type="ECO:0000313" key="4">
    <source>
        <dbReference type="Proteomes" id="UP000663841"/>
    </source>
</evidence>
<dbReference type="Proteomes" id="UP000663841">
    <property type="component" value="Unassembled WGS sequence"/>
</dbReference>
<organism evidence="3 4">
    <name type="scientific">Rhizoctonia solani</name>
    <dbReference type="NCBI Taxonomy" id="456999"/>
    <lineage>
        <taxon>Eukaryota</taxon>
        <taxon>Fungi</taxon>
        <taxon>Dikarya</taxon>
        <taxon>Basidiomycota</taxon>
        <taxon>Agaricomycotina</taxon>
        <taxon>Agaricomycetes</taxon>
        <taxon>Cantharellales</taxon>
        <taxon>Ceratobasidiaceae</taxon>
        <taxon>Rhizoctonia</taxon>
    </lineage>
</organism>
<feature type="transmembrane region" description="Helical" evidence="2">
    <location>
        <begin position="2708"/>
        <end position="2732"/>
    </location>
</feature>
<feature type="compositionally biased region" description="Polar residues" evidence="1">
    <location>
        <begin position="625"/>
        <end position="636"/>
    </location>
</feature>
<comment type="caution">
    <text evidence="3">The sequence shown here is derived from an EMBL/GenBank/DDBJ whole genome shotgun (WGS) entry which is preliminary data.</text>
</comment>
<dbReference type="Gene3D" id="3.60.15.10">
    <property type="entry name" value="Ribonuclease Z/Hydroxyacylglutathione hydrolase-like"/>
    <property type="match status" value="1"/>
</dbReference>
<feature type="region of interest" description="Disordered" evidence="1">
    <location>
        <begin position="2670"/>
        <end position="2699"/>
    </location>
</feature>
<feature type="region of interest" description="Disordered" evidence="1">
    <location>
        <begin position="2263"/>
        <end position="2292"/>
    </location>
</feature>
<feature type="compositionally biased region" description="Low complexity" evidence="1">
    <location>
        <begin position="1084"/>
        <end position="1100"/>
    </location>
</feature>
<proteinExistence type="predicted"/>
<protein>
    <submittedName>
        <fullName evidence="3">Uncharacterized protein</fullName>
    </submittedName>
</protein>
<dbReference type="EMBL" id="CAJMWW010000458">
    <property type="protein sequence ID" value="CAE6471364.1"/>
    <property type="molecule type" value="Genomic_DNA"/>
</dbReference>
<evidence type="ECO:0000256" key="2">
    <source>
        <dbReference type="SAM" id="Phobius"/>
    </source>
</evidence>
<accession>A0A8H3C108</accession>
<keyword evidence="2" id="KW-0812">Transmembrane</keyword>
<feature type="region of interest" description="Disordered" evidence="1">
    <location>
        <begin position="1081"/>
        <end position="1100"/>
    </location>
</feature>
<evidence type="ECO:0000313" key="3">
    <source>
        <dbReference type="EMBL" id="CAE6471364.1"/>
    </source>
</evidence>
<feature type="compositionally biased region" description="Acidic residues" evidence="1">
    <location>
        <begin position="2675"/>
        <end position="2690"/>
    </location>
</feature>
<feature type="region of interest" description="Disordered" evidence="1">
    <location>
        <begin position="2738"/>
        <end position="2760"/>
    </location>
</feature>
<sequence length="3085" mass="338865">MEHPVLHNPIGSQTNWDRHRVQDGLYIITQSPSEGETVLATHVPNKFSAGKSYIWMKAEAKHYYDQAWAISQQPGIENSFTLSLSRTVEPEFNSDALHLSEDGSLALRQKSTCHPIWSIDYEKYFEEKVSEGGPHTRVVYENCSIREVGTKRYWSVGEDAKIALAEDAGQGPLGHQRFVLTRIDDSHSKDNQRVHAITSFDSLSVAAPSNSEVRMLYLATNKLSAGDPILRAYAIRLATDACAVNPLKTKGSLSPWFELAIFSELPKEGEVTTQDIKSRDGSPLLWRLHTIPWSKDSEHHAMSGNVYEPEEPERFDKFMDKDEIRTYMPLDLCNLVDGSAMAPPKLIVVYAGYGDTLLLEYDDSDEQNPDRKGYWLIDGGPITRSAGVGAWHKFDGKYQVGPGDHNYQAYYQFLQQTLLKYCFPDGAGLKGITITHPHTDHTDGIIQLIADRKSPNGAFKLNLLGPIIVNEGFKPREEADRNRRNIALWNLLAEAQFTYAQFTYAEFANKDLLAGVRIPAEISNTSQDQSMLMFWSPESGYKKGDMQAKRADGQYDRADPLPFTVDCSEENRNSVLTTWDDKINPRIVTTGDSIGAKVLDSIDGLKIDTSPPLGVFKVPHHGSHRNSQPDDSYEKSASNCEQDHYRFLAYACWHLPTIYKLDRNDSKLLDGIKAEIVANCEARWINQVEGRDKKGFTRAMTELAQMFYTKFRSKGTVTYRFNGTTWEYAREKFRDFVMLLVKRHSNLLKKCYTGHLEEEEDYLQLNSGQHRFDFKAYLGLSPKQSGGQSQTRDPLTDLHEILNLDPRTYVWFQRGLLEFYKKVRATNYVISANGIHGHPSPGTVAAIMAAVIKRGGKSSLIVTTGAALQVDQIASITENFLKENGTLPPEKAPVKWKDWIEVYYFKDDYCVEISTELFTGTGCGKVDFGNVAAGKDERTWRYNDFNRTSAYHIPRTVDMNVSTFQLLIIVDGGTLQPIGYSEPDGHPELGTFQRADSQEAGAGFKVIGKDKELYKLRIGSTRTILLEPLTIKTKPGERKTPRPEFHILDGQKNLYHDGLGLSFDPTSPNSPIVRVTVERKSGFSSNPVSTPSTSNEPVVSTFGTSSIVPTEIESALDVSPSTLAVGLDSESEAVFESAVVDEEPQVVSEPTPHSLPVAPGPPENAPNDGSASEPHQELGTSPSTSQPFETWWKNKKSTSPSLNDSLRDVIHVALGSLLAQAILFEISSANPGLIIAYIVNSRVDTGDTRLVDGDMPPSVTCALILDSPPTLPDLGFGPVAIDSALATISTEPASLKIDLTTKGPNSVFLSFTFNPVSSLPLYLHGIGYQGDMESLDFASLAASIVGPEVFWTFFSNLPSMLCSVVLGNSEPDSHEPTSSDPPFGLLVDSRKTKIALTPSPFGPEVENAEIAIKLPESLSMNFNTLQRYFSSFHCQPLSTTLSIKPSGESFEMELKFKVEITLNEKKLPFSFSAALNEREPVVLDFALGEKAGRSPSGILDFLGLDTSLELPLGNYKPDLTVDVKTIGFTLSQPYSGYHEDLELTSVYFSIGDNPDAMEQELRDKCLSLTEEILPRADISKASALSDWTLGVVILNPKSSYSVGLQLDFGLTIHPDRSDLRFQVSRWPVQGSTAHRTSIGFWVDKSPKDPPTIADILGKLTNQSSEEIVTAIPVLGPILENMILTHGSLAVNDRKVSGFSIGAQIPKWELVSEPSVEVQNADLSVEYSGSWWSGRLSTEIVFAKELRAAAEIVLPSNGMTGGIALRNLSDELTFGKLVELIGGGAKLVDVPIMGDEDLGSLRLDHAQLEVVRSDSKLSVTGLEIALSWGAKDIGQMKTFGNRLSIGMYEGSSEIPFTSMAGTGTSDLGKTWFVRWEGGIFDTWHLSANLECSTIKTDGDPERVVVLSGSIINPLGAVHPAGLIDTWTGSSSPGLNSLWEQALPGNVNKSFQLQECTVSAAIGSTTKKFACSARATWGNNGQVSSVLLIDQHNPPTSDSKWGFAFALDVRDFRFADLVSDPQLTAQIDQVFHINQVSVLAFSNPGNMGLSRIYELLRDVSVSRLLPSESSFLPKDLDETTFDQRIAEVQTGDASSNEKPDVVHKAGLAILARFSFSSAKPGSLADNLNLVAKSTLPDVDLMGYFGKITQAQPADGQPAKDQSVVAFKASISPFEPLPSVSMKKIELTYAPSVTSSETITNQFSLSAECAIDFGNNLKWEIGANLVVTEQNAILFTKLAQETLELGTLFQLSNIILRIEYNFGSTSDTPSGDKVDKPDDGALPSPTPKPSRSSLTDLSLNGRLTLGSLEADVFVVFESLKPGALMFTAPQEWSISDVFNKIFGGNFPNTLLDIKFSNFIMYYAWKDLKKPSESKDIKLKAESFEKGFHAESDVNLFGIPFSLSIDIHREDKDTEGIKISGETAPVNVLGLTLHGAEDTNKGPKFEFSTAPTKKCSMVTGVALFKQDLGTIAVEYESEKSRFLGTVGLPTSVSILSGAQVKFELAKQGGKNVLRIVEIPAAFENLLLTDDIFQKVRELNQDPCKVFVDSLKKFVKATFHVKLEVPEDQKGLSPEIGDEGASELRLNLNPSVEVKIASYSVDTIVFGQIEITVPVPKEFTLDAFANSFWEVLNKSVPRILDALLNPENIEKLAKVLTIVAAEKAIVDAASKLMCRNNNNEPEDPEDPSQPEEQEPVNETGGGGGGGDGGLGGLLWIIGGIAVLIGTGIILGILGAIYDRLKSRKPDEPPSKPAAEVPPEPPRREDPISKLLRAAIEPEDQFTRWKHCESFSQALAAARDCALNYYTAIRIYEQILGPNGVPTKLGNKAYKYYRHKLEALKYDLFTMDAQFGEKWLEIRDGIALTPHPTLDGLMLDVSWTAPGSEDSVGALVTVTTNGEEQEPKVVEAKRKMDSVQVPFNEAKSTVTVQVVAFCAIQGNKSNGRGIGDESEYAFFSFGKPVNVTIEIEMIDVPEGRPIYLTRLDGDTRPRRQPAFTEVDYFGPLVGQKQHPVLVTGSLTWWPIRYGGSPNELTLLGYDATLQFRRDLIVGSVQPGSIGEIRISIEQMCVEVYDTDGNQLTTFGLSLLPMVR</sequence>
<feature type="region of interest" description="Disordered" evidence="1">
    <location>
        <begin position="1140"/>
        <end position="1201"/>
    </location>
</feature>
<keyword evidence="2" id="KW-1133">Transmembrane helix</keyword>
<gene>
    <name evidence="3" type="ORF">RDB_LOCUS177846</name>
</gene>
<dbReference type="SUPFAM" id="SSF56281">
    <property type="entry name" value="Metallo-hydrolase/oxidoreductase"/>
    <property type="match status" value="1"/>
</dbReference>
<evidence type="ECO:0000256" key="1">
    <source>
        <dbReference type="SAM" id="MobiDB-lite"/>
    </source>
</evidence>
<feature type="region of interest" description="Disordered" evidence="1">
    <location>
        <begin position="617"/>
        <end position="636"/>
    </location>
</feature>
<reference evidence="3" key="1">
    <citation type="submission" date="2021-01" db="EMBL/GenBank/DDBJ databases">
        <authorList>
            <person name="Kaushik A."/>
        </authorList>
    </citation>
    <scope>NUCLEOTIDE SEQUENCE</scope>
    <source>
        <strain evidence="3">AG3-T5</strain>
    </source>
</reference>
<feature type="compositionally biased region" description="Basic and acidic residues" evidence="1">
    <location>
        <begin position="2267"/>
        <end position="2276"/>
    </location>
</feature>
<name>A0A8H3C108_9AGAM</name>
<dbReference type="InterPro" id="IPR036866">
    <property type="entry name" value="RibonucZ/Hydroxyglut_hydro"/>
</dbReference>
<keyword evidence="2" id="KW-0472">Membrane</keyword>